<sequence>MRIQSYLCAAAIVTAIALPGSTLAQDGHMISGKAVPADQVAEVQNKCDELRTADPGQKTPEAEAPAGETAAPPADRAEDGSSQPAGASGWMEDGTRIDLESLTIALCDEGNFVAPAM</sequence>
<dbReference type="EMBL" id="JBHRYD010000001">
    <property type="protein sequence ID" value="MFC3703894.1"/>
    <property type="molecule type" value="Genomic_DNA"/>
</dbReference>
<evidence type="ECO:0000256" key="2">
    <source>
        <dbReference type="SAM" id="SignalP"/>
    </source>
</evidence>
<keyword evidence="2" id="KW-0732">Signal</keyword>
<feature type="region of interest" description="Disordered" evidence="1">
    <location>
        <begin position="45"/>
        <end position="94"/>
    </location>
</feature>
<dbReference type="Proteomes" id="UP001595613">
    <property type="component" value="Unassembled WGS sequence"/>
</dbReference>
<name>A0ABV7WZZ9_9HYPH</name>
<gene>
    <name evidence="3" type="ORF">ACFOOL_03885</name>
</gene>
<reference evidence="4" key="1">
    <citation type="journal article" date="2019" name="Int. J. Syst. Evol. Microbiol.">
        <title>The Global Catalogue of Microorganisms (GCM) 10K type strain sequencing project: providing services to taxonomists for standard genome sequencing and annotation.</title>
        <authorList>
            <consortium name="The Broad Institute Genomics Platform"/>
            <consortium name="The Broad Institute Genome Sequencing Center for Infectious Disease"/>
            <person name="Wu L."/>
            <person name="Ma J."/>
        </authorList>
    </citation>
    <scope>NUCLEOTIDE SEQUENCE [LARGE SCALE GENOMIC DNA]</scope>
    <source>
        <strain evidence="4">KCTC 42281</strain>
    </source>
</reference>
<feature type="compositionally biased region" description="Low complexity" evidence="1">
    <location>
        <begin position="62"/>
        <end position="74"/>
    </location>
</feature>
<evidence type="ECO:0000313" key="4">
    <source>
        <dbReference type="Proteomes" id="UP001595613"/>
    </source>
</evidence>
<accession>A0ABV7WZZ9</accession>
<protein>
    <recommendedName>
        <fullName evidence="5">Secreted protein</fullName>
    </recommendedName>
</protein>
<organism evidence="3 4">
    <name type="scientific">Devosia honganensis</name>
    <dbReference type="NCBI Taxonomy" id="1610527"/>
    <lineage>
        <taxon>Bacteria</taxon>
        <taxon>Pseudomonadati</taxon>
        <taxon>Pseudomonadota</taxon>
        <taxon>Alphaproteobacteria</taxon>
        <taxon>Hyphomicrobiales</taxon>
        <taxon>Devosiaceae</taxon>
        <taxon>Devosia</taxon>
    </lineage>
</organism>
<feature type="chain" id="PRO_5047184943" description="Secreted protein" evidence="2">
    <location>
        <begin position="25"/>
        <end position="117"/>
    </location>
</feature>
<feature type="signal peptide" evidence="2">
    <location>
        <begin position="1"/>
        <end position="24"/>
    </location>
</feature>
<evidence type="ECO:0008006" key="5">
    <source>
        <dbReference type="Google" id="ProtNLM"/>
    </source>
</evidence>
<evidence type="ECO:0000256" key="1">
    <source>
        <dbReference type="SAM" id="MobiDB-lite"/>
    </source>
</evidence>
<comment type="caution">
    <text evidence="3">The sequence shown here is derived from an EMBL/GenBank/DDBJ whole genome shotgun (WGS) entry which is preliminary data.</text>
</comment>
<evidence type="ECO:0000313" key="3">
    <source>
        <dbReference type="EMBL" id="MFC3703894.1"/>
    </source>
</evidence>
<dbReference type="RefSeq" id="WP_380095026.1">
    <property type="nucleotide sequence ID" value="NZ_JBHRYD010000001.1"/>
</dbReference>
<proteinExistence type="predicted"/>
<keyword evidence="4" id="KW-1185">Reference proteome</keyword>